<dbReference type="AlphaFoldDB" id="A0A292Q221"/>
<dbReference type="EMBL" id="LN890986">
    <property type="protein sequence ID" value="CUS12707.1"/>
    <property type="molecule type" value="Genomic_DNA"/>
</dbReference>
<sequence>MMQFPVATVFRSTPLFKPHYLMRAFSASSPTATLIRKIHDFQRTPAIIYTHVQEAPVGGSDVKAAERVLTKATRTVSLRQVGSHSAPLTAYGNDTGCALLSSFLRIESVVQDLREETRKSGEEMERLRQEVTILRPLKSAAIDIRHRFFAVFKRTDGVGDSDNDSTIRKGNIMAHNGDVVTDVCLFQNQLITCEATFIRLYGLSWQDAAKLMEHPHMIAALNHRATQVSKGYNKWKNQEDFDKLVSWTIDAKPAELKAIEADEVVYQQNTSYVSSINGLMGFCFDAPGLDLDSLETAATITREEVIDAVVFVLHEENRFEMDYARTNFERFTMERRKVPRVHWDKFGDTFHNATKKQGALIGGEERGKDSKVTFWFFGRLPKHPTCPRNRVVGLDFGG</sequence>
<organism evidence="1 2">
    <name type="scientific">Tuber aestivum</name>
    <name type="common">summer truffle</name>
    <dbReference type="NCBI Taxonomy" id="59557"/>
    <lineage>
        <taxon>Eukaryota</taxon>
        <taxon>Fungi</taxon>
        <taxon>Dikarya</taxon>
        <taxon>Ascomycota</taxon>
        <taxon>Pezizomycotina</taxon>
        <taxon>Pezizomycetes</taxon>
        <taxon>Pezizales</taxon>
        <taxon>Tuberaceae</taxon>
        <taxon>Tuber</taxon>
    </lineage>
</organism>
<accession>A0A292Q221</accession>
<keyword evidence="2" id="KW-1185">Reference proteome</keyword>
<proteinExistence type="predicted"/>
<gene>
    <name evidence="1" type="ORF">GSTUAT00003200001</name>
</gene>
<reference evidence="1" key="1">
    <citation type="submission" date="2015-10" db="EMBL/GenBank/DDBJ databases">
        <authorList>
            <person name="Regsiter A."/>
            <person name="william w."/>
        </authorList>
    </citation>
    <scope>NUCLEOTIDE SEQUENCE</scope>
    <source>
        <strain evidence="1">Montdore</strain>
    </source>
</reference>
<dbReference type="Proteomes" id="UP001412239">
    <property type="component" value="Unassembled WGS sequence"/>
</dbReference>
<name>A0A292Q221_9PEZI</name>
<protein>
    <submittedName>
        <fullName evidence="1">Uncharacterized protein</fullName>
    </submittedName>
</protein>
<evidence type="ECO:0000313" key="1">
    <source>
        <dbReference type="EMBL" id="CUS12707.1"/>
    </source>
</evidence>
<evidence type="ECO:0000313" key="2">
    <source>
        <dbReference type="Proteomes" id="UP001412239"/>
    </source>
</evidence>